<evidence type="ECO:0000259" key="1">
    <source>
        <dbReference type="SMART" id="SM00849"/>
    </source>
</evidence>
<dbReference type="InterPro" id="IPR036866">
    <property type="entry name" value="RibonucZ/Hydroxyglut_hydro"/>
</dbReference>
<organism evidence="2 3">
    <name type="scientific">Vreelandella alkaliphila</name>
    <dbReference type="NCBI Taxonomy" id="272774"/>
    <lineage>
        <taxon>Bacteria</taxon>
        <taxon>Pseudomonadati</taxon>
        <taxon>Pseudomonadota</taxon>
        <taxon>Gammaproteobacteria</taxon>
        <taxon>Oceanospirillales</taxon>
        <taxon>Halomonadaceae</taxon>
        <taxon>Vreelandella</taxon>
    </lineage>
</organism>
<dbReference type="Pfam" id="PF00753">
    <property type="entry name" value="Lactamase_B"/>
    <property type="match status" value="1"/>
</dbReference>
<dbReference type="InterPro" id="IPR050855">
    <property type="entry name" value="NDM-1-like"/>
</dbReference>
<feature type="domain" description="Metallo-beta-lactamase" evidence="1">
    <location>
        <begin position="51"/>
        <end position="238"/>
    </location>
</feature>
<dbReference type="PROSITE" id="PS51318">
    <property type="entry name" value="TAT"/>
    <property type="match status" value="1"/>
</dbReference>
<name>A0ABX4HE44_9GAMM</name>
<reference evidence="2 3" key="1">
    <citation type="submission" date="2017-08" db="EMBL/GenBank/DDBJ databases">
        <title>Halomonas binhaiensis sp. nov., isolated from saline alkaline soil.</title>
        <authorList>
            <person name="Wang D."/>
            <person name="Zhang G."/>
        </authorList>
    </citation>
    <scope>NUCLEOTIDE SEQUENCE [LARGE SCALE GENOMIC DNA]</scope>
    <source>
        <strain evidence="2 3">WN018</strain>
    </source>
</reference>
<keyword evidence="3" id="KW-1185">Reference proteome</keyword>
<evidence type="ECO:0000313" key="2">
    <source>
        <dbReference type="EMBL" id="PAU70587.1"/>
    </source>
</evidence>
<accession>A0ABX4HE44</accession>
<dbReference type="Gene3D" id="3.60.15.10">
    <property type="entry name" value="Ribonuclease Z/Hydroxyacylglutathione hydrolase-like"/>
    <property type="match status" value="1"/>
</dbReference>
<comment type="caution">
    <text evidence="2">The sequence shown here is derived from an EMBL/GenBank/DDBJ whole genome shotgun (WGS) entry which is preliminary data.</text>
</comment>
<dbReference type="PANTHER" id="PTHR42951:SF14">
    <property type="entry name" value="METALLO-BETA-LACTAMASE SUPERFAMILY PROTEIN"/>
    <property type="match status" value="1"/>
</dbReference>
<dbReference type="EMBL" id="NSKA01000007">
    <property type="protein sequence ID" value="PAU70587.1"/>
    <property type="molecule type" value="Genomic_DNA"/>
</dbReference>
<dbReference type="SMART" id="SM00849">
    <property type="entry name" value="Lactamase_B"/>
    <property type="match status" value="1"/>
</dbReference>
<dbReference type="InterPro" id="IPR001279">
    <property type="entry name" value="Metallo-B-lactamas"/>
</dbReference>
<dbReference type="InterPro" id="IPR006311">
    <property type="entry name" value="TAT_signal"/>
</dbReference>
<gene>
    <name evidence="2" type="ORF">CK497_16645</name>
</gene>
<dbReference type="SUPFAM" id="SSF56281">
    <property type="entry name" value="Metallo-hydrolase/oxidoreductase"/>
    <property type="match status" value="1"/>
</dbReference>
<proteinExistence type="predicted"/>
<protein>
    <submittedName>
        <fullName evidence="2">MBL fold metallo-hydrolase</fullName>
    </submittedName>
</protein>
<dbReference type="Proteomes" id="UP000218675">
    <property type="component" value="Unassembled WGS sequence"/>
</dbReference>
<evidence type="ECO:0000313" key="3">
    <source>
        <dbReference type="Proteomes" id="UP000218675"/>
    </source>
</evidence>
<sequence length="304" mass="32972">MATRRMFLKSLTALGLSMAISTGNLSGIKKSLASDDQLSWQHFPAGEHGFFRAPVLVTGATEAVLIDSGFTLSDGRAVAEAVQQSGKQLTTVYISQSDPDYYFGLGAIKAAFPDARIVAASATVDAIEANVEKKISTWSPQLQDNGPQSLDDIVMPEVFDGHLLQVDGEDIQIVDVEGLPNRRYLWAPSLNAVFGGVLVFSDLHVWIADTPTAEQRAAWIQALDEMAARFPKVVIPGHMQPDAAIDASAIQYTRDYLLAFEEELAKANNSDELIEAMTRRYPNAKLSVALQIGAKVAMGEMDWG</sequence>
<dbReference type="PANTHER" id="PTHR42951">
    <property type="entry name" value="METALLO-BETA-LACTAMASE DOMAIN-CONTAINING"/>
    <property type="match status" value="1"/>
</dbReference>
<dbReference type="CDD" id="cd07739">
    <property type="entry name" value="metallo-hydrolase-like_MBL-fold"/>
    <property type="match status" value="1"/>
</dbReference>